<dbReference type="CDD" id="cd03031">
    <property type="entry name" value="GRX_GRX_like"/>
    <property type="match status" value="1"/>
</dbReference>
<dbReference type="InterPro" id="IPR036249">
    <property type="entry name" value="Thioredoxin-like_sf"/>
</dbReference>
<dbReference type="Pfam" id="PF23733">
    <property type="entry name" value="GRXCR1-2_C"/>
    <property type="match status" value="1"/>
</dbReference>
<reference evidence="3" key="1">
    <citation type="submission" date="2022-07" db="EMBL/GenBank/DDBJ databases">
        <authorList>
            <person name="Macas J."/>
            <person name="Novak P."/>
            <person name="Neumann P."/>
        </authorList>
    </citation>
    <scope>NUCLEOTIDE SEQUENCE</scope>
</reference>
<feature type="compositionally biased region" description="Polar residues" evidence="1">
    <location>
        <begin position="23"/>
        <end position="33"/>
    </location>
</feature>
<evidence type="ECO:0000313" key="4">
    <source>
        <dbReference type="Proteomes" id="UP001152484"/>
    </source>
</evidence>
<protein>
    <recommendedName>
        <fullName evidence="2">Glutaredoxin domain-containing protein</fullName>
    </recommendedName>
</protein>
<dbReference type="InterPro" id="IPR002109">
    <property type="entry name" value="Glutaredoxin"/>
</dbReference>
<gene>
    <name evidence="3" type="ORF">CEURO_LOCUS1906</name>
</gene>
<dbReference type="EMBL" id="CAMAPE010000004">
    <property type="protein sequence ID" value="CAH9062459.1"/>
    <property type="molecule type" value="Genomic_DNA"/>
</dbReference>
<proteinExistence type="predicted"/>
<dbReference type="OrthoDB" id="423313at2759"/>
<dbReference type="Proteomes" id="UP001152484">
    <property type="component" value="Unassembled WGS sequence"/>
</dbReference>
<accession>A0A9P1DYS3</accession>
<dbReference type="PANTHER" id="PTHR45669:SF18">
    <property type="entry name" value="GLUTAREDOXIN FAMILY PROTEIN"/>
    <property type="match status" value="1"/>
</dbReference>
<dbReference type="PANTHER" id="PTHR45669">
    <property type="entry name" value="GLUTAREDOXIN DOMAIN-CONTAINING CYSTEINE-RICH PROTEIN CG12206-RELATED"/>
    <property type="match status" value="1"/>
</dbReference>
<name>A0A9P1DYS3_CUSEU</name>
<organism evidence="3 4">
    <name type="scientific">Cuscuta europaea</name>
    <name type="common">European dodder</name>
    <dbReference type="NCBI Taxonomy" id="41803"/>
    <lineage>
        <taxon>Eukaryota</taxon>
        <taxon>Viridiplantae</taxon>
        <taxon>Streptophyta</taxon>
        <taxon>Embryophyta</taxon>
        <taxon>Tracheophyta</taxon>
        <taxon>Spermatophyta</taxon>
        <taxon>Magnoliopsida</taxon>
        <taxon>eudicotyledons</taxon>
        <taxon>Gunneridae</taxon>
        <taxon>Pentapetalae</taxon>
        <taxon>asterids</taxon>
        <taxon>lamiids</taxon>
        <taxon>Solanales</taxon>
        <taxon>Convolvulaceae</taxon>
        <taxon>Cuscuteae</taxon>
        <taxon>Cuscuta</taxon>
        <taxon>Cuscuta subgen. Cuscuta</taxon>
    </lineage>
</organism>
<dbReference type="Pfam" id="PF00462">
    <property type="entry name" value="Glutaredoxin"/>
    <property type="match status" value="1"/>
</dbReference>
<evidence type="ECO:0000259" key="2">
    <source>
        <dbReference type="Pfam" id="PF00462"/>
    </source>
</evidence>
<keyword evidence="4" id="KW-1185">Reference proteome</keyword>
<dbReference type="PROSITE" id="PS51354">
    <property type="entry name" value="GLUTAREDOXIN_2"/>
    <property type="match status" value="1"/>
</dbReference>
<feature type="domain" description="Glutaredoxin" evidence="2">
    <location>
        <begin position="158"/>
        <end position="226"/>
    </location>
</feature>
<evidence type="ECO:0000256" key="1">
    <source>
        <dbReference type="SAM" id="MobiDB-lite"/>
    </source>
</evidence>
<dbReference type="Gene3D" id="3.40.30.10">
    <property type="entry name" value="Glutaredoxin"/>
    <property type="match status" value="1"/>
</dbReference>
<comment type="caution">
    <text evidence="3">The sequence shown here is derived from an EMBL/GenBank/DDBJ whole genome shotgun (WGS) entry which is preliminary data.</text>
</comment>
<dbReference type="SUPFAM" id="SSF52833">
    <property type="entry name" value="Thioredoxin-like"/>
    <property type="match status" value="1"/>
</dbReference>
<evidence type="ECO:0000313" key="3">
    <source>
        <dbReference type="EMBL" id="CAH9062459.1"/>
    </source>
</evidence>
<feature type="region of interest" description="Disordered" evidence="1">
    <location>
        <begin position="1"/>
        <end position="33"/>
    </location>
</feature>
<dbReference type="AlphaFoldDB" id="A0A9P1DYS3"/>
<sequence length="305" mass="33660">MGCSASRSGEHDFIQPQKPPISGSHSDPLSASVSRSLSLPTRLVHHPAVRKGDSNHLVILTSSTYGSLLLIDRPEIPNPNPNLSSTQIEPDPVSPDSVVNTWELMEGLDEDEFDFHVVEAPKVPSPESVKVVAELNEMVKSYEFVEHIDSLLPDDRIVVYYTSLRGIRKTFEDCCDVRMIFRGFRVSVDEKDVSMDASYRKELQGMLGGGGKDLSLPHVFIRGRHIGGANEIKQLNEAGELGELLKGLPLKQEGTLFCGSCGDARFVPCPSCNGSRKVFKNEESRLRRCQNCNENGLVRCPVCLP</sequence>